<dbReference type="EMBL" id="JAHSPR010000008">
    <property type="protein sequence ID" value="MBV4397733.1"/>
    <property type="molecule type" value="Genomic_DNA"/>
</dbReference>
<evidence type="ECO:0000313" key="5">
    <source>
        <dbReference type="EMBL" id="MBV4397733.1"/>
    </source>
</evidence>
<keyword evidence="6" id="KW-1185">Reference proteome</keyword>
<dbReference type="RefSeq" id="WP_217735297.1">
    <property type="nucleotide sequence ID" value="NZ_JAHSPR010000008.1"/>
</dbReference>
<dbReference type="InterPro" id="IPR000792">
    <property type="entry name" value="Tscrpt_reg_LuxR_C"/>
</dbReference>
<keyword evidence="1" id="KW-0805">Transcription regulation</keyword>
<keyword evidence="3" id="KW-0804">Transcription</keyword>
<sequence>MLAKPVFQTNPSTSEHTDSTWLRFSKYELPGLIGQIGSKHFISAIMGAISRSVTPVDVCSLFHYDNASNPSNFGTASRVSNEITRLTAERYASGLGLHDPMRLEINNVLASNSIGVFHLFKERISYAPYRELCFNLTGTLERLSILFKDDRSCYAMSFYRTYHSGLFFRNEVNALSSLSEILSSLVLKHLNVSNLSPAIFNQSVSDDILRKLHDRANNLSAREAEVCKLIMLGHSSESISLKLDLSINTILTYRKRAYTKLNINSQNELFHICLH</sequence>
<evidence type="ECO:0000259" key="4">
    <source>
        <dbReference type="PROSITE" id="PS50043"/>
    </source>
</evidence>
<protein>
    <submittedName>
        <fullName evidence="5">Helix-turn-helix transcriptional regulator</fullName>
    </submittedName>
</protein>
<accession>A0ABS6NQ07</accession>
<dbReference type="PROSITE" id="PS00622">
    <property type="entry name" value="HTH_LUXR_1"/>
    <property type="match status" value="1"/>
</dbReference>
<dbReference type="PANTHER" id="PTHR44688">
    <property type="entry name" value="DNA-BINDING TRANSCRIPTIONAL ACTIVATOR DEVR_DOSR"/>
    <property type="match status" value="1"/>
</dbReference>
<gene>
    <name evidence="5" type="ORF">KU392_10795</name>
</gene>
<proteinExistence type="predicted"/>
<dbReference type="PROSITE" id="PS50043">
    <property type="entry name" value="HTH_LUXR_2"/>
    <property type="match status" value="1"/>
</dbReference>
<reference evidence="5 6" key="1">
    <citation type="submission" date="2021-06" db="EMBL/GenBank/DDBJ databases">
        <authorList>
            <person name="Lu T."/>
            <person name="Wang Q."/>
            <person name="Han X."/>
        </authorList>
    </citation>
    <scope>NUCLEOTIDE SEQUENCE [LARGE SCALE GENOMIC DNA]</scope>
    <source>
        <strain evidence="5 6">LAM0050</strain>
    </source>
</reference>
<evidence type="ECO:0000256" key="3">
    <source>
        <dbReference type="ARBA" id="ARBA00023163"/>
    </source>
</evidence>
<feature type="domain" description="HTH luxR-type" evidence="4">
    <location>
        <begin position="212"/>
        <end position="275"/>
    </location>
</feature>
<keyword evidence="2" id="KW-0238">DNA-binding</keyword>
<dbReference type="PANTHER" id="PTHR44688:SF16">
    <property type="entry name" value="DNA-BINDING TRANSCRIPTIONAL ACTIVATOR DEVR_DOSR"/>
    <property type="match status" value="1"/>
</dbReference>
<dbReference type="SMART" id="SM00421">
    <property type="entry name" value="HTH_LUXR"/>
    <property type="match status" value="1"/>
</dbReference>
<evidence type="ECO:0000256" key="2">
    <source>
        <dbReference type="ARBA" id="ARBA00023125"/>
    </source>
</evidence>
<name>A0ABS6NQ07_9BURK</name>
<evidence type="ECO:0000313" key="6">
    <source>
        <dbReference type="Proteomes" id="UP000722165"/>
    </source>
</evidence>
<dbReference type="Pfam" id="PF00196">
    <property type="entry name" value="GerE"/>
    <property type="match status" value="1"/>
</dbReference>
<evidence type="ECO:0000256" key="1">
    <source>
        <dbReference type="ARBA" id="ARBA00023015"/>
    </source>
</evidence>
<organism evidence="5 6">
    <name type="scientific">Advenella alkanexedens</name>
    <dbReference type="NCBI Taxonomy" id="1481665"/>
    <lineage>
        <taxon>Bacteria</taxon>
        <taxon>Pseudomonadati</taxon>
        <taxon>Pseudomonadota</taxon>
        <taxon>Betaproteobacteria</taxon>
        <taxon>Burkholderiales</taxon>
        <taxon>Alcaligenaceae</taxon>
    </lineage>
</organism>
<comment type="caution">
    <text evidence="5">The sequence shown here is derived from an EMBL/GenBank/DDBJ whole genome shotgun (WGS) entry which is preliminary data.</text>
</comment>
<dbReference type="Proteomes" id="UP000722165">
    <property type="component" value="Unassembled WGS sequence"/>
</dbReference>